<feature type="domain" description="Glycoside hydrolase family 31 TIM barrel" evidence="12">
    <location>
        <begin position="352"/>
        <end position="680"/>
    </location>
</feature>
<dbReference type="EMBL" id="KZ859028">
    <property type="protein sequence ID" value="RDW24578.1"/>
    <property type="molecule type" value="Genomic_DNA"/>
</dbReference>
<evidence type="ECO:0000313" key="18">
    <source>
        <dbReference type="Proteomes" id="UP000256601"/>
    </source>
</evidence>
<dbReference type="Proteomes" id="UP000182444">
    <property type="component" value="Chromosome 1B"/>
</dbReference>
<keyword evidence="6" id="KW-0256">Endoplasmic reticulum</keyword>
<evidence type="ECO:0000256" key="5">
    <source>
        <dbReference type="ARBA" id="ARBA00022801"/>
    </source>
</evidence>
<comment type="similarity">
    <text evidence="3 10">Belongs to the glycosyl hydrolase 31 family.</text>
</comment>
<dbReference type="GO" id="GO:0017177">
    <property type="term" value="C:glucosidase II complex"/>
    <property type="evidence" value="ECO:0007669"/>
    <property type="project" value="TreeGrafter"/>
</dbReference>
<accession>A0A1H6PX64</accession>
<dbReference type="Gene3D" id="3.20.20.80">
    <property type="entry name" value="Glycosidases"/>
    <property type="match status" value="2"/>
</dbReference>
<evidence type="ECO:0000256" key="1">
    <source>
        <dbReference type="ARBA" id="ARBA00004240"/>
    </source>
</evidence>
<dbReference type="InterPro" id="IPR048395">
    <property type="entry name" value="Glyco_hydro_31_C"/>
</dbReference>
<dbReference type="eggNOG" id="KOG1066">
    <property type="taxonomic scope" value="Eukaryota"/>
</dbReference>
<evidence type="ECO:0000256" key="11">
    <source>
        <dbReference type="SAM" id="SignalP"/>
    </source>
</evidence>
<keyword evidence="5 10" id="KW-0378">Hydrolase</keyword>
<organism evidence="15 17">
    <name type="scientific">Yarrowia lipolytica</name>
    <name type="common">Candida lipolytica</name>
    <dbReference type="NCBI Taxonomy" id="4952"/>
    <lineage>
        <taxon>Eukaryota</taxon>
        <taxon>Fungi</taxon>
        <taxon>Dikarya</taxon>
        <taxon>Ascomycota</taxon>
        <taxon>Saccharomycotina</taxon>
        <taxon>Dipodascomycetes</taxon>
        <taxon>Dipodascales</taxon>
        <taxon>Dipodascales incertae sedis</taxon>
        <taxon>Yarrowia</taxon>
    </lineage>
</organism>
<evidence type="ECO:0000256" key="10">
    <source>
        <dbReference type="RuleBase" id="RU361185"/>
    </source>
</evidence>
<dbReference type="GeneID" id="2906941"/>
<dbReference type="EMBL" id="CP017554">
    <property type="protein sequence ID" value="AOW01317.1"/>
    <property type="molecule type" value="Genomic_DNA"/>
</dbReference>
<dbReference type="Proteomes" id="UP000256601">
    <property type="component" value="Unassembled WGS sequence"/>
</dbReference>
<dbReference type="Pfam" id="PF13802">
    <property type="entry name" value="Gal_mutarotas_2"/>
    <property type="match status" value="1"/>
</dbReference>
<evidence type="ECO:0000256" key="9">
    <source>
        <dbReference type="ARBA" id="ARBA00042895"/>
    </source>
</evidence>
<dbReference type="VEuPathDB" id="FungiDB:YALI0_B06600g"/>
<dbReference type="Gene3D" id="2.60.40.1760">
    <property type="entry name" value="glycosyl hydrolase (family 31)"/>
    <property type="match status" value="1"/>
</dbReference>
<feature type="signal peptide" evidence="11">
    <location>
        <begin position="1"/>
        <end position="20"/>
    </location>
</feature>
<dbReference type="KEGG" id="yli:2906941"/>
<keyword evidence="4 11" id="KW-0732">Signal</keyword>
<evidence type="ECO:0000256" key="6">
    <source>
        <dbReference type="ARBA" id="ARBA00022824"/>
    </source>
</evidence>
<dbReference type="SUPFAM" id="SSF74650">
    <property type="entry name" value="Galactose mutarotase-like"/>
    <property type="match status" value="1"/>
</dbReference>
<dbReference type="PROSITE" id="PS51257">
    <property type="entry name" value="PROKAR_LIPOPROTEIN"/>
    <property type="match status" value="1"/>
</dbReference>
<dbReference type="Gene3D" id="2.60.40.1180">
    <property type="entry name" value="Golgi alpha-mannosidase II"/>
    <property type="match status" value="2"/>
</dbReference>
<keyword evidence="8 10" id="KW-0326">Glycosidase</keyword>
<dbReference type="CDD" id="cd14752">
    <property type="entry name" value="GH31_N"/>
    <property type="match status" value="1"/>
</dbReference>
<dbReference type="InterPro" id="IPR017853">
    <property type="entry name" value="GH"/>
</dbReference>
<reference evidence="15 17" key="1">
    <citation type="journal article" date="2016" name="PLoS ONE">
        <title>Sequence Assembly of Yarrowia lipolytica Strain W29/CLIB89 Shows Transposable Element Diversity.</title>
        <authorList>
            <person name="Magnan C."/>
            <person name="Yu J."/>
            <person name="Chang I."/>
            <person name="Jahn E."/>
            <person name="Kanomata Y."/>
            <person name="Wu J."/>
            <person name="Zeller M."/>
            <person name="Oakes M."/>
            <person name="Baldi P."/>
            <person name="Sandmeyer S."/>
        </authorList>
    </citation>
    <scope>NUCLEOTIDE SEQUENCE [LARGE SCALE GENOMIC DNA]</scope>
    <source>
        <strain evidence="15">CLIB89</strain>
        <strain evidence="17">CLIB89(W29)</strain>
    </source>
</reference>
<evidence type="ECO:0000256" key="7">
    <source>
        <dbReference type="ARBA" id="ARBA00023180"/>
    </source>
</evidence>
<dbReference type="Pfam" id="PF21365">
    <property type="entry name" value="Glyco_hydro_31_3rd"/>
    <property type="match status" value="1"/>
</dbReference>
<proteinExistence type="inferred from homology"/>
<dbReference type="AlphaFoldDB" id="A0A1H6PX64"/>
<evidence type="ECO:0000313" key="17">
    <source>
        <dbReference type="Proteomes" id="UP000182444"/>
    </source>
</evidence>
<keyword evidence="7" id="KW-0325">Glycoprotein</keyword>
<dbReference type="Pfam" id="PF01055">
    <property type="entry name" value="Glyco_hydro_31_2nd"/>
    <property type="match status" value="1"/>
</dbReference>
<dbReference type="GO" id="GO:0005975">
    <property type="term" value="P:carbohydrate metabolic process"/>
    <property type="evidence" value="ECO:0007669"/>
    <property type="project" value="InterPro"/>
</dbReference>
<dbReference type="InterPro" id="IPR000322">
    <property type="entry name" value="Glyco_hydro_31_TIM"/>
</dbReference>
<dbReference type="GO" id="GO:0006491">
    <property type="term" value="P:N-glycan processing"/>
    <property type="evidence" value="ECO:0007669"/>
    <property type="project" value="EnsemblFungi"/>
</dbReference>
<dbReference type="SUPFAM" id="SSF51445">
    <property type="entry name" value="(Trans)glycosidases"/>
    <property type="match status" value="1"/>
</dbReference>
<dbReference type="PANTHER" id="PTHR22762:SF54">
    <property type="entry name" value="BCDNA.GH04962"/>
    <property type="match status" value="1"/>
</dbReference>
<dbReference type="SMR" id="A0A1H6PX64"/>
<comment type="subcellular location">
    <subcellularLocation>
        <location evidence="1">Endoplasmic reticulum</location>
    </subcellularLocation>
</comment>
<name>A0A1H6PX64_YARLL</name>
<dbReference type="InterPro" id="IPR025887">
    <property type="entry name" value="Glyco_hydro_31_N_dom"/>
</dbReference>
<feature type="chain" id="PRO_5033742246" description="Glucosidase II subunit alpha" evidence="11">
    <location>
        <begin position="21"/>
        <end position="921"/>
    </location>
</feature>
<dbReference type="CDD" id="cd06603">
    <property type="entry name" value="GH31_GANC_GANAB_alpha"/>
    <property type="match status" value="1"/>
</dbReference>
<dbReference type="OrthoDB" id="1334205at2759"/>
<dbReference type="GO" id="GO:0106407">
    <property type="term" value="F:Glc2Man9GlcNAc2 oligosaccharide glucosidase activity"/>
    <property type="evidence" value="ECO:0007669"/>
    <property type="project" value="EnsemblFungi"/>
</dbReference>
<comment type="pathway">
    <text evidence="2">Glycan metabolism; N-glycan metabolism.</text>
</comment>
<evidence type="ECO:0000256" key="3">
    <source>
        <dbReference type="ARBA" id="ARBA00007806"/>
    </source>
</evidence>
<reference evidence="16 18" key="2">
    <citation type="submission" date="2018-07" db="EMBL/GenBank/DDBJ databases">
        <title>Draft Genome Assemblies for Five Robust Yarrowia lipolytica Strains Exhibiting High Lipid Production and Pentose Sugar Utilization and Sugar Alcohol Secretion from Undetoxified Lignocellulosic Biomass Hydrolysates.</title>
        <authorList>
            <consortium name="DOE Joint Genome Institute"/>
            <person name="Walker C."/>
            <person name="Ryu S."/>
            <person name="Na H."/>
            <person name="Zane M."/>
            <person name="LaButti K."/>
            <person name="Lipzen A."/>
            <person name="Haridas S."/>
            <person name="Barry K."/>
            <person name="Grigoriev I.V."/>
            <person name="Quarterman J."/>
            <person name="Slininger P."/>
            <person name="Dien B."/>
            <person name="Trinh C.T."/>
        </authorList>
    </citation>
    <scope>NUCLEOTIDE SEQUENCE [LARGE SCALE GENOMIC DNA]</scope>
    <source>
        <strain evidence="16 18">YB392</strain>
    </source>
</reference>
<sequence length="921" mass="103795">MKTTLVALLLLALFVASCEAVTRGAFKTCDQNSFCKRNRHYADQVAHLQSFSNPYEVTKVSIGKGEASVSIVKSVPKAKSVPLSLKLSVLASGGVRVTLDEPNRAKINNVVSSKRYDASHWAFNGEPAIDTSAQITDYEHTIEAIYGDKTKAVLNKKTLQLDVYRNDKLEVSVNKRHLLNMEHLRSESDNDKHLSSYEIADGMFKEEFGGHPDSKPKGPESVALDFEFPGYNHVYGIPEHADRLSLRSTRGRSEGDHTEPYRLYNVDILEYETDSPMPMYGAIPFLQARKPGSSAGVFWVNAADTYIDIQKEASHTDTHWISESGTLDFIVFVGKTPEDIVTQYGSITGFTTLPPISATAYHQCRWNYNTQDDVLEVHANFDKYDIPYDTIWLDVEYTQAKKYFTWNRDVFPDPGYMLGQLDKTCRKLTVIIDPHIKLEEGYKVYDALKQKGLYVKSNSGDAYEGDCWPGKSVWIDTTNPAAAEFWKSMHAKEPQGIAAEADNMFFWNDMNEPSVFNGPETSILRDTVHYGGYENRDVHNAFGMSMINATFAALTARNPAVRPFILTRSFFSGTQRTAAMWTGDNEASWEYLQIATPMVLTQNVAGMPFAGADVGGFFGNPAPELLTRWYQAGLFYPFFRAHAHIDTKRREPWLAEEEHIDYLRNAIRLRYQLLPSIYTAFRQASVSGAPILKPLFYVAPNNPDAYARDDSFFVGNTGLLVHPVVHEGATSVNMFIPDEEVYYDFHSSQLVHKKNDKGFELEYKANIDTIPILQRGGHIYARRDRIRRSSELMLMDPVTLVVNANSMWDAEGELYLDDGKGYGYKNGDFIHMKFNFDGQVLKASSLNPDPKSFDFVHKAIDIPIEKIIVNSPEMLTVGCTVRQAGRDWNPKYETKQIGATHQTIIHNPGLAVGLPWAMSFS</sequence>
<evidence type="ECO:0000259" key="12">
    <source>
        <dbReference type="Pfam" id="PF01055"/>
    </source>
</evidence>
<dbReference type="InterPro" id="IPR013780">
    <property type="entry name" value="Glyco_hydro_b"/>
</dbReference>
<evidence type="ECO:0000256" key="4">
    <source>
        <dbReference type="ARBA" id="ARBA00022729"/>
    </source>
</evidence>
<evidence type="ECO:0000259" key="14">
    <source>
        <dbReference type="Pfam" id="PF21365"/>
    </source>
</evidence>
<evidence type="ECO:0000313" key="16">
    <source>
        <dbReference type="EMBL" id="RDW24578.1"/>
    </source>
</evidence>
<evidence type="ECO:0000313" key="15">
    <source>
        <dbReference type="EMBL" id="AOW01317.1"/>
    </source>
</evidence>
<feature type="domain" description="Glycosyl hydrolase family 31 C-terminal" evidence="14">
    <location>
        <begin position="688"/>
        <end position="779"/>
    </location>
</feature>
<dbReference type="PANTHER" id="PTHR22762">
    <property type="entry name" value="ALPHA-GLUCOSIDASE"/>
    <property type="match status" value="1"/>
</dbReference>
<dbReference type="InterPro" id="IPR011013">
    <property type="entry name" value="Gal_mutarotase_sf_dom"/>
</dbReference>
<protein>
    <recommendedName>
        <fullName evidence="9">Glucosidase II subunit alpha</fullName>
    </recommendedName>
</protein>
<evidence type="ECO:0000256" key="2">
    <source>
        <dbReference type="ARBA" id="ARBA00004833"/>
    </source>
</evidence>
<evidence type="ECO:0000259" key="13">
    <source>
        <dbReference type="Pfam" id="PF13802"/>
    </source>
</evidence>
<dbReference type="SUPFAM" id="SSF51011">
    <property type="entry name" value="Glycosyl hydrolase domain"/>
    <property type="match status" value="1"/>
</dbReference>
<dbReference type="RefSeq" id="XP_500574.1">
    <property type="nucleotide sequence ID" value="XM_500574.1"/>
</dbReference>
<dbReference type="VEuPathDB" id="FungiDB:YALI1_B08650g"/>
<feature type="domain" description="Glycoside hydrolase family 31 N-terminal" evidence="13">
    <location>
        <begin position="85"/>
        <end position="308"/>
    </location>
</feature>
<gene>
    <name evidence="16" type="ORF">B0I71DRAFT_134052</name>
    <name evidence="15" type="ORF">YALI1_B08650g</name>
</gene>
<evidence type="ECO:0000256" key="8">
    <source>
        <dbReference type="ARBA" id="ARBA00023295"/>
    </source>
</evidence>
<dbReference type="OMA" id="TVHQPLW"/>
<dbReference type="GO" id="GO:0030246">
    <property type="term" value="F:carbohydrate binding"/>
    <property type="evidence" value="ECO:0007669"/>
    <property type="project" value="InterPro"/>
</dbReference>